<evidence type="ECO:0000313" key="4">
    <source>
        <dbReference type="Proteomes" id="UP000010420"/>
    </source>
</evidence>
<dbReference type="Pfam" id="PF01593">
    <property type="entry name" value="Amino_oxidase"/>
    <property type="match status" value="1"/>
</dbReference>
<evidence type="ECO:0000259" key="1">
    <source>
        <dbReference type="Pfam" id="PF01593"/>
    </source>
</evidence>
<dbReference type="Gene3D" id="1.10.1060.10">
    <property type="entry name" value="Alpha-helical ferredoxin"/>
    <property type="match status" value="1"/>
</dbReference>
<dbReference type="eggNOG" id="COG1233">
    <property type="taxonomic scope" value="Bacteria"/>
</dbReference>
<feature type="domain" description="Amine oxidase" evidence="1">
    <location>
        <begin position="12"/>
        <end position="494"/>
    </location>
</feature>
<dbReference type="GO" id="GO:0051536">
    <property type="term" value="F:iron-sulfur cluster binding"/>
    <property type="evidence" value="ECO:0007669"/>
    <property type="project" value="InterPro"/>
</dbReference>
<accession>L1QPR9</accession>
<dbReference type="STRING" id="545697.HMPREF0216_00098"/>
<dbReference type="Proteomes" id="UP000010420">
    <property type="component" value="Unassembled WGS sequence"/>
</dbReference>
<dbReference type="GO" id="GO:0016491">
    <property type="term" value="F:oxidoreductase activity"/>
    <property type="evidence" value="ECO:0007669"/>
    <property type="project" value="InterPro"/>
</dbReference>
<dbReference type="PANTHER" id="PTHR46313">
    <property type="match status" value="1"/>
</dbReference>
<dbReference type="AlphaFoldDB" id="L1QPR9"/>
<evidence type="ECO:0000259" key="2">
    <source>
        <dbReference type="Pfam" id="PF14691"/>
    </source>
</evidence>
<sequence length="617" mass="70590">MEYDVIVIGAGLSGLTAASLLAKRSLKVCVVEAQYKPGGSCGIFKRKDVVFEQGAAMIYGFNDRGFSPHRFVFNALEEPIDIIKHDELYAINFGEHRIVFYEDIDMFIEELVKVFPNEKENFKRFYTDLSNQYIKIIAENPAFISPDAMKKEKGLKSLLKHPIEYIRFLGYMNKNTKSILKKYFKDKNVFDFFDKLTSTYCYTNVEETPAILSSIMFVDNHFGGSYYPAGSTLNLIGKLEKVIEENNGHMIYNTEVEEIIVEDNRAIKVKLDNETNISAKYIVNSGTVWNLYNKLLKENVSEDIKNWVNSLEPSYPSVVLFALVKEEAIPKGTLPIEMLIGDKTKLDEDEITVYILSIDDKTLCKKGYHTIMAIGPTFKEWPKGFKNNYSTEKYREMKEVEKNRVLDVLEKRFPGFKENLCHVEISTPTTLNRYALKEKGSVAGPKQKLGQHMMKRLKSKSEVDSLFNCGESTVMGTGTPAVTISGISAANLILRELGMEEFEYKENMKNYVNIVKKPFEYNQIKIGKNEEEDKLAKLALKCQFCEKPSCEKSCKYNMPIRDINRRVAVGNFYGAKNLLKDYDINPCLNCESKECENHCVRKGFAKEVSIREINSKL</sequence>
<dbReference type="InterPro" id="IPR036188">
    <property type="entry name" value="FAD/NAD-bd_sf"/>
</dbReference>
<evidence type="ECO:0000313" key="3">
    <source>
        <dbReference type="EMBL" id="EKY29690.1"/>
    </source>
</evidence>
<protein>
    <submittedName>
        <fullName evidence="3">FAD dependent oxidoreductase</fullName>
    </submittedName>
</protein>
<feature type="domain" description="Dihydroprymidine dehydrogenase" evidence="2">
    <location>
        <begin position="530"/>
        <end position="614"/>
    </location>
</feature>
<dbReference type="PANTHER" id="PTHR46313:SF3">
    <property type="entry name" value="PROLYCOPENE ISOMERASE, CHLOROPLASTIC"/>
    <property type="match status" value="1"/>
</dbReference>
<keyword evidence="4" id="KW-1185">Reference proteome</keyword>
<proteinExistence type="predicted"/>
<dbReference type="GO" id="GO:0016116">
    <property type="term" value="P:carotenoid metabolic process"/>
    <property type="evidence" value="ECO:0007669"/>
    <property type="project" value="InterPro"/>
</dbReference>
<dbReference type="SUPFAM" id="SSF51905">
    <property type="entry name" value="FAD/NAD(P)-binding domain"/>
    <property type="match status" value="1"/>
</dbReference>
<dbReference type="InterPro" id="IPR002937">
    <property type="entry name" value="Amino_oxidase"/>
</dbReference>
<dbReference type="Gene3D" id="3.50.50.60">
    <property type="entry name" value="FAD/NAD(P)-binding domain"/>
    <property type="match status" value="2"/>
</dbReference>
<dbReference type="InterPro" id="IPR009051">
    <property type="entry name" value="Helical_ferredxn"/>
</dbReference>
<reference evidence="3 4" key="1">
    <citation type="submission" date="2012-05" db="EMBL/GenBank/DDBJ databases">
        <authorList>
            <person name="Weinstock G."/>
            <person name="Sodergren E."/>
            <person name="Lobos E.A."/>
            <person name="Fulton L."/>
            <person name="Fulton R."/>
            <person name="Courtney L."/>
            <person name="Fronick C."/>
            <person name="O'Laughlin M."/>
            <person name="Godfrey J."/>
            <person name="Wilson R.M."/>
            <person name="Miner T."/>
            <person name="Farmer C."/>
            <person name="Delehaunty K."/>
            <person name="Cordes M."/>
            <person name="Minx P."/>
            <person name="Tomlinson C."/>
            <person name="Chen J."/>
            <person name="Wollam A."/>
            <person name="Pepin K.H."/>
            <person name="Bhonagiri V."/>
            <person name="Zhang X."/>
            <person name="Suruliraj S."/>
            <person name="Warren W."/>
            <person name="Mitreva M."/>
            <person name="Mardis E.R."/>
            <person name="Wilson R.K."/>
        </authorList>
    </citation>
    <scope>NUCLEOTIDE SEQUENCE [LARGE SCALE GENOMIC DNA]</scope>
    <source>
        <strain evidence="3 4">DSM 1785</strain>
    </source>
</reference>
<dbReference type="RefSeq" id="WP_005209788.1">
    <property type="nucleotide sequence ID" value="NZ_KB291598.1"/>
</dbReference>
<name>L1QPR9_9CLOT</name>
<dbReference type="SUPFAM" id="SSF46548">
    <property type="entry name" value="alpha-helical ferredoxin"/>
    <property type="match status" value="1"/>
</dbReference>
<organism evidence="3 4">
    <name type="scientific">Clostridium celatum DSM 1785</name>
    <dbReference type="NCBI Taxonomy" id="545697"/>
    <lineage>
        <taxon>Bacteria</taxon>
        <taxon>Bacillati</taxon>
        <taxon>Bacillota</taxon>
        <taxon>Clostridia</taxon>
        <taxon>Eubacteriales</taxon>
        <taxon>Clostridiaceae</taxon>
        <taxon>Clostridium</taxon>
    </lineage>
</organism>
<dbReference type="EMBL" id="AMEZ01000003">
    <property type="protein sequence ID" value="EKY29690.1"/>
    <property type="molecule type" value="Genomic_DNA"/>
</dbReference>
<dbReference type="HOGENOM" id="CLU_019722_1_1_9"/>
<gene>
    <name evidence="3" type="ORF">HMPREF0216_00098</name>
</gene>
<dbReference type="InterPro" id="IPR045892">
    <property type="entry name" value="CrtISO-like"/>
</dbReference>
<dbReference type="OrthoDB" id="9814556at2"/>
<comment type="caution">
    <text evidence="3">The sequence shown here is derived from an EMBL/GenBank/DDBJ whole genome shotgun (WGS) entry which is preliminary data.</text>
</comment>
<dbReference type="InterPro" id="IPR028261">
    <property type="entry name" value="DPD_II"/>
</dbReference>
<dbReference type="PATRIC" id="fig|545697.3.peg.98"/>
<dbReference type="Pfam" id="PF14691">
    <property type="entry name" value="Fer4_20"/>
    <property type="match status" value="1"/>
</dbReference>